<protein>
    <submittedName>
        <fullName evidence="2">Uncharacterized protein</fullName>
    </submittedName>
</protein>
<feature type="non-terminal residue" evidence="2">
    <location>
        <position position="208"/>
    </location>
</feature>
<keyword evidence="3" id="KW-1185">Reference proteome</keyword>
<dbReference type="EMBL" id="ML994635">
    <property type="protein sequence ID" value="KAF2184944.1"/>
    <property type="molecule type" value="Genomic_DNA"/>
</dbReference>
<feature type="compositionally biased region" description="Basic residues" evidence="1">
    <location>
        <begin position="92"/>
        <end position="105"/>
    </location>
</feature>
<reference evidence="2" key="1">
    <citation type="journal article" date="2020" name="Stud. Mycol.">
        <title>101 Dothideomycetes genomes: a test case for predicting lifestyles and emergence of pathogens.</title>
        <authorList>
            <person name="Haridas S."/>
            <person name="Albert R."/>
            <person name="Binder M."/>
            <person name="Bloem J."/>
            <person name="Labutti K."/>
            <person name="Salamov A."/>
            <person name="Andreopoulos B."/>
            <person name="Baker S."/>
            <person name="Barry K."/>
            <person name="Bills G."/>
            <person name="Bluhm B."/>
            <person name="Cannon C."/>
            <person name="Castanera R."/>
            <person name="Culley D."/>
            <person name="Daum C."/>
            <person name="Ezra D."/>
            <person name="Gonzalez J."/>
            <person name="Henrissat B."/>
            <person name="Kuo A."/>
            <person name="Liang C."/>
            <person name="Lipzen A."/>
            <person name="Lutzoni F."/>
            <person name="Magnuson J."/>
            <person name="Mondo S."/>
            <person name="Nolan M."/>
            <person name="Ohm R."/>
            <person name="Pangilinan J."/>
            <person name="Park H.-J."/>
            <person name="Ramirez L."/>
            <person name="Alfaro M."/>
            <person name="Sun H."/>
            <person name="Tritt A."/>
            <person name="Yoshinaga Y."/>
            <person name="Zwiers L.-H."/>
            <person name="Turgeon B."/>
            <person name="Goodwin S."/>
            <person name="Spatafora J."/>
            <person name="Crous P."/>
            <person name="Grigoriev I."/>
        </authorList>
    </citation>
    <scope>NUCLEOTIDE SEQUENCE</scope>
    <source>
        <strain evidence="2">CBS 207.26</strain>
    </source>
</reference>
<gene>
    <name evidence="2" type="ORF">K469DRAFT_708197</name>
</gene>
<evidence type="ECO:0000313" key="3">
    <source>
        <dbReference type="Proteomes" id="UP000800200"/>
    </source>
</evidence>
<name>A0A6A6DZF5_9PEZI</name>
<feature type="compositionally biased region" description="Basic and acidic residues" evidence="1">
    <location>
        <begin position="45"/>
        <end position="58"/>
    </location>
</feature>
<evidence type="ECO:0000256" key="1">
    <source>
        <dbReference type="SAM" id="MobiDB-lite"/>
    </source>
</evidence>
<sequence>MLPKKRCSDGSPWPSPKRARPSPAEESEDEFDKELSAGAAAAFRPDPDTKPEPEKKNDEDDDEGSSSDLEKDMGIYEPKTINLSTTPPHTSPKAKGKAKRGKRSQRASNAAHKVNKVGVKVTGSFPKGTPPPPSPASSNTSTPSPKQSASDFTPKSHYIYTFADPEFGKYASLTVFESDPLPENEKFKSVGDFSNFEYKDTEFSYRKN</sequence>
<organism evidence="2 3">
    <name type="scientific">Zopfia rhizophila CBS 207.26</name>
    <dbReference type="NCBI Taxonomy" id="1314779"/>
    <lineage>
        <taxon>Eukaryota</taxon>
        <taxon>Fungi</taxon>
        <taxon>Dikarya</taxon>
        <taxon>Ascomycota</taxon>
        <taxon>Pezizomycotina</taxon>
        <taxon>Dothideomycetes</taxon>
        <taxon>Dothideomycetes incertae sedis</taxon>
        <taxon>Zopfiaceae</taxon>
        <taxon>Zopfia</taxon>
    </lineage>
</organism>
<feature type="region of interest" description="Disordered" evidence="1">
    <location>
        <begin position="1"/>
        <end position="153"/>
    </location>
</feature>
<feature type="compositionally biased region" description="Low complexity" evidence="1">
    <location>
        <begin position="136"/>
        <end position="145"/>
    </location>
</feature>
<accession>A0A6A6DZF5</accession>
<proteinExistence type="predicted"/>
<evidence type="ECO:0000313" key="2">
    <source>
        <dbReference type="EMBL" id="KAF2184944.1"/>
    </source>
</evidence>
<dbReference type="AlphaFoldDB" id="A0A6A6DZF5"/>
<dbReference type="Proteomes" id="UP000800200">
    <property type="component" value="Unassembled WGS sequence"/>
</dbReference>